<sequence>MGSSDNASLRPTKNPPTGGFFFGCGLMISL</sequence>
<gene>
    <name evidence="1" type="ORF">LMG18096_02474</name>
</gene>
<proteinExistence type="predicted"/>
<evidence type="ECO:0000313" key="1">
    <source>
        <dbReference type="EMBL" id="CAJ0790972.1"/>
    </source>
</evidence>
<name>A0ABC8QBZ1_9RALS</name>
<reference evidence="1 2" key="1">
    <citation type="submission" date="2023-07" db="EMBL/GenBank/DDBJ databases">
        <authorList>
            <person name="Peeters C."/>
        </authorList>
    </citation>
    <scope>NUCLEOTIDE SEQUENCE [LARGE SCALE GENOMIC DNA]</scope>
    <source>
        <strain evidence="1 2">LMG 18096</strain>
    </source>
</reference>
<keyword evidence="2" id="KW-1185">Reference proteome</keyword>
<protein>
    <submittedName>
        <fullName evidence="1">Uncharacterized protein</fullName>
    </submittedName>
</protein>
<dbReference type="EMBL" id="CATZAT010000004">
    <property type="protein sequence ID" value="CAJ0790972.1"/>
    <property type="molecule type" value="Genomic_DNA"/>
</dbReference>
<dbReference type="AlphaFoldDB" id="A0ABC8QBZ1"/>
<comment type="caution">
    <text evidence="1">The sequence shown here is derived from an EMBL/GenBank/DDBJ whole genome shotgun (WGS) entry which is preliminary data.</text>
</comment>
<evidence type="ECO:0000313" key="2">
    <source>
        <dbReference type="Proteomes" id="UP001189663"/>
    </source>
</evidence>
<organism evidence="1 2">
    <name type="scientific">Ralstonia holmesii</name>
    <dbReference type="NCBI Taxonomy" id="3058602"/>
    <lineage>
        <taxon>Bacteria</taxon>
        <taxon>Pseudomonadati</taxon>
        <taxon>Pseudomonadota</taxon>
        <taxon>Betaproteobacteria</taxon>
        <taxon>Burkholderiales</taxon>
        <taxon>Burkholderiaceae</taxon>
        <taxon>Ralstonia</taxon>
    </lineage>
</organism>
<accession>A0ABC8QBZ1</accession>
<dbReference type="Proteomes" id="UP001189663">
    <property type="component" value="Unassembled WGS sequence"/>
</dbReference>